<feature type="region of interest" description="Disordered" evidence="1">
    <location>
        <begin position="117"/>
        <end position="149"/>
    </location>
</feature>
<feature type="compositionally biased region" description="Polar residues" evidence="1">
    <location>
        <begin position="122"/>
        <end position="138"/>
    </location>
</feature>
<evidence type="ECO:0000256" key="1">
    <source>
        <dbReference type="SAM" id="MobiDB-lite"/>
    </source>
</evidence>
<accession>A0A1G4IHW4</accession>
<proteinExistence type="predicted"/>
<dbReference type="AlphaFoldDB" id="A0A1G4IHW4"/>
<dbReference type="Proteomes" id="UP000195570">
    <property type="component" value="Unassembled WGS sequence"/>
</dbReference>
<dbReference type="RefSeq" id="XP_067082564.1">
    <property type="nucleotide sequence ID" value="XM_067226463.1"/>
</dbReference>
<name>A0A1G4IHW4_TRYEQ</name>
<evidence type="ECO:0000313" key="2">
    <source>
        <dbReference type="EMBL" id="SCU71992.1"/>
    </source>
</evidence>
<keyword evidence="3" id="KW-1185">Reference proteome</keyword>
<dbReference type="EMBL" id="CZPT02001764">
    <property type="protein sequence ID" value="SCU71992.1"/>
    <property type="molecule type" value="Genomic_DNA"/>
</dbReference>
<dbReference type="VEuPathDB" id="TriTrypDB:TEOVI_000357400"/>
<comment type="caution">
    <text evidence="2">The sequence shown here is derived from an EMBL/GenBank/DDBJ whole genome shotgun (WGS) entry which is preliminary data.</text>
</comment>
<protein>
    <submittedName>
        <fullName evidence="2">Uncharacterized protein</fullName>
    </submittedName>
</protein>
<sequence>MRSVIRSCVIFPAAGVAMRHDSSQQWVLNVMYGTGLAPRYGSWKSFGVGDALKENDTPVLYCKALVHASGGGRRARDWVAGCSAALFPSYELLKIAMRHNSSEEDVERYRRHLVETLEKAQGPQTGSANDAGNVTSGEDGSKSDTENDTDINMRLSQMPEVRCFVYDAMRAACFHRYKKVPEEQRVKLFTVAARLGLDEGTTMAIWRLVEKEGIVARDKQRALESPWND</sequence>
<dbReference type="GeneID" id="92377514"/>
<evidence type="ECO:0000313" key="3">
    <source>
        <dbReference type="Proteomes" id="UP000195570"/>
    </source>
</evidence>
<reference evidence="2" key="1">
    <citation type="submission" date="2016-09" db="EMBL/GenBank/DDBJ databases">
        <authorList>
            <person name="Hebert L."/>
            <person name="Moumen B."/>
        </authorList>
    </citation>
    <scope>NUCLEOTIDE SEQUENCE [LARGE SCALE GENOMIC DNA]</scope>
    <source>
        <strain evidence="2">OVI</strain>
    </source>
</reference>
<gene>
    <name evidence="2" type="ORF">TEOVI_000357400</name>
</gene>
<organism evidence="2 3">
    <name type="scientific">Trypanosoma equiperdum</name>
    <dbReference type="NCBI Taxonomy" id="5694"/>
    <lineage>
        <taxon>Eukaryota</taxon>
        <taxon>Discoba</taxon>
        <taxon>Euglenozoa</taxon>
        <taxon>Kinetoplastea</taxon>
        <taxon>Metakinetoplastina</taxon>
        <taxon>Trypanosomatida</taxon>
        <taxon>Trypanosomatidae</taxon>
        <taxon>Trypanosoma</taxon>
    </lineage>
</organism>